<feature type="chain" id="PRO_5038571558" evidence="2">
    <location>
        <begin position="21"/>
        <end position="406"/>
    </location>
</feature>
<keyword evidence="2" id="KW-0732">Signal</keyword>
<evidence type="ECO:0000313" key="3">
    <source>
        <dbReference type="EMBL" id="HJB08463.1"/>
    </source>
</evidence>
<evidence type="ECO:0000256" key="2">
    <source>
        <dbReference type="SAM" id="SignalP"/>
    </source>
</evidence>
<reference evidence="3" key="2">
    <citation type="submission" date="2021-04" db="EMBL/GenBank/DDBJ databases">
        <authorList>
            <person name="Gilroy R."/>
        </authorList>
    </citation>
    <scope>NUCLEOTIDE SEQUENCE</scope>
    <source>
        <strain evidence="3">CHK188-4685</strain>
    </source>
</reference>
<dbReference type="InterPro" id="IPR024258">
    <property type="entry name" value="DUF3798"/>
</dbReference>
<feature type="region of interest" description="Disordered" evidence="1">
    <location>
        <begin position="21"/>
        <end position="48"/>
    </location>
</feature>
<feature type="signal peptide" evidence="2">
    <location>
        <begin position="1"/>
        <end position="20"/>
    </location>
</feature>
<gene>
    <name evidence="3" type="ORF">H9716_11480</name>
</gene>
<dbReference type="PROSITE" id="PS51257">
    <property type="entry name" value="PROKAR_LIPOPROTEIN"/>
    <property type="match status" value="1"/>
</dbReference>
<proteinExistence type="predicted"/>
<comment type="caution">
    <text evidence="3">The sequence shown here is derived from an EMBL/GenBank/DDBJ whole genome shotgun (WGS) entry which is preliminary data.</text>
</comment>
<sequence length="406" mass="44338">MLKRLLATITITAMVAGLTACSSGSSSTATTSGEAAAESAAGEASEAADSGEAADYKIGLMISPLATREEYYRTAEMLIDEYGADKFIMDVYPENPQNEQEVTISKALNIAMDPDVKVMIFDSADIGTIAAVDKIKEERPELKVLFGSLNEDVYEMAKVGDLMLSLDPDLYGRSVAQMAVNAGAKHFIFYSFARHMSNSLKVRHLEAMKSVCEENGVAFEQVTMPDPMGDAGVSGAQQFLIEDIPARMDQYGTKDIAYFATVSTIQESMLKTVVENGGIYPCHTDPSPFSAFSGALGLEIDDAHKYDAEYVTNLISEALAAYGENGRVGGWEVSMIRCEMEFLFEYAIAYCEGEVNEVDGQPDKDKVQELLVKCYGDTAQVANYVNEETGEEYPNWFTVGRDVYVF</sequence>
<dbReference type="EMBL" id="DWYS01000137">
    <property type="protein sequence ID" value="HJB08463.1"/>
    <property type="molecule type" value="Genomic_DNA"/>
</dbReference>
<protein>
    <submittedName>
        <fullName evidence="3">DUF3798 domain-containing protein</fullName>
    </submittedName>
</protein>
<organism evidence="3 4">
    <name type="scientific">Candidatus Enterocloster faecavium</name>
    <dbReference type="NCBI Taxonomy" id="2838560"/>
    <lineage>
        <taxon>Bacteria</taxon>
        <taxon>Bacillati</taxon>
        <taxon>Bacillota</taxon>
        <taxon>Clostridia</taxon>
        <taxon>Lachnospirales</taxon>
        <taxon>Lachnospiraceae</taxon>
        <taxon>Enterocloster</taxon>
    </lineage>
</organism>
<accession>A0A9D2L9M3</accession>
<name>A0A9D2L9M3_9FIRM</name>
<evidence type="ECO:0000256" key="1">
    <source>
        <dbReference type="SAM" id="MobiDB-lite"/>
    </source>
</evidence>
<reference evidence="3" key="1">
    <citation type="journal article" date="2021" name="PeerJ">
        <title>Extensive microbial diversity within the chicken gut microbiome revealed by metagenomics and culture.</title>
        <authorList>
            <person name="Gilroy R."/>
            <person name="Ravi A."/>
            <person name="Getino M."/>
            <person name="Pursley I."/>
            <person name="Horton D.L."/>
            <person name="Alikhan N.F."/>
            <person name="Baker D."/>
            <person name="Gharbi K."/>
            <person name="Hall N."/>
            <person name="Watson M."/>
            <person name="Adriaenssens E.M."/>
            <person name="Foster-Nyarko E."/>
            <person name="Jarju S."/>
            <person name="Secka A."/>
            <person name="Antonio M."/>
            <person name="Oren A."/>
            <person name="Chaudhuri R.R."/>
            <person name="La Ragione R."/>
            <person name="Hildebrand F."/>
            <person name="Pallen M.J."/>
        </authorList>
    </citation>
    <scope>NUCLEOTIDE SEQUENCE</scope>
    <source>
        <strain evidence="3">CHK188-4685</strain>
    </source>
</reference>
<dbReference type="Pfam" id="PF12683">
    <property type="entry name" value="DUF3798"/>
    <property type="match status" value="1"/>
</dbReference>
<evidence type="ECO:0000313" key="4">
    <source>
        <dbReference type="Proteomes" id="UP000886804"/>
    </source>
</evidence>
<dbReference type="AlphaFoldDB" id="A0A9D2L9M3"/>
<dbReference type="Proteomes" id="UP000886804">
    <property type="component" value="Unassembled WGS sequence"/>
</dbReference>
<dbReference type="Gene3D" id="3.40.50.11390">
    <property type="match status" value="1"/>
</dbReference>